<dbReference type="Proteomes" id="UP001279734">
    <property type="component" value="Unassembled WGS sequence"/>
</dbReference>
<dbReference type="EMBL" id="BSYO01000014">
    <property type="protein sequence ID" value="GMH14510.1"/>
    <property type="molecule type" value="Genomic_DNA"/>
</dbReference>
<accession>A0AAD3SMJ2</accession>
<evidence type="ECO:0000313" key="2">
    <source>
        <dbReference type="Proteomes" id="UP001279734"/>
    </source>
</evidence>
<dbReference type="AlphaFoldDB" id="A0AAD3SMJ2"/>
<gene>
    <name evidence="1" type="ORF">Nepgr_016351</name>
</gene>
<name>A0AAD3SMJ2_NEPGR</name>
<comment type="caution">
    <text evidence="1">The sequence shown here is derived from an EMBL/GenBank/DDBJ whole genome shotgun (WGS) entry which is preliminary data.</text>
</comment>
<sequence length="125" mass="13578">MECCLGATKGNCCHGDADHFPCKAMCSEFIAAVEILVTGCNALKCFWGCCHDAALLCRCCVEIPMLKLGQLPFFSFFWSRTICPSVCCQAMIGAARLVEDSMHLGSAEQGPWWLMGKALLMLATS</sequence>
<organism evidence="1 2">
    <name type="scientific">Nepenthes gracilis</name>
    <name type="common">Slender pitcher plant</name>
    <dbReference type="NCBI Taxonomy" id="150966"/>
    <lineage>
        <taxon>Eukaryota</taxon>
        <taxon>Viridiplantae</taxon>
        <taxon>Streptophyta</taxon>
        <taxon>Embryophyta</taxon>
        <taxon>Tracheophyta</taxon>
        <taxon>Spermatophyta</taxon>
        <taxon>Magnoliopsida</taxon>
        <taxon>eudicotyledons</taxon>
        <taxon>Gunneridae</taxon>
        <taxon>Pentapetalae</taxon>
        <taxon>Caryophyllales</taxon>
        <taxon>Nepenthaceae</taxon>
        <taxon>Nepenthes</taxon>
    </lineage>
</organism>
<protein>
    <submittedName>
        <fullName evidence="1">Uncharacterized protein</fullName>
    </submittedName>
</protein>
<reference evidence="1" key="1">
    <citation type="submission" date="2023-05" db="EMBL/GenBank/DDBJ databases">
        <title>Nepenthes gracilis genome sequencing.</title>
        <authorList>
            <person name="Fukushima K."/>
        </authorList>
    </citation>
    <scope>NUCLEOTIDE SEQUENCE</scope>
    <source>
        <strain evidence="1">SING2019-196</strain>
    </source>
</reference>
<keyword evidence="2" id="KW-1185">Reference proteome</keyword>
<proteinExistence type="predicted"/>
<evidence type="ECO:0000313" key="1">
    <source>
        <dbReference type="EMBL" id="GMH14510.1"/>
    </source>
</evidence>